<evidence type="ECO:0000259" key="1">
    <source>
        <dbReference type="Pfam" id="PF00582"/>
    </source>
</evidence>
<comment type="caution">
    <text evidence="2">The sequence shown here is derived from an EMBL/GenBank/DDBJ whole genome shotgun (WGS) entry which is preliminary data.</text>
</comment>
<dbReference type="InterPro" id="IPR006016">
    <property type="entry name" value="UspA"/>
</dbReference>
<reference evidence="2 3" key="1">
    <citation type="submission" date="2020-08" db="EMBL/GenBank/DDBJ databases">
        <authorList>
            <person name="Seo M.-J."/>
        </authorList>
    </citation>
    <scope>NUCLEOTIDE SEQUENCE [LARGE SCALE GENOMIC DNA]</scope>
    <source>
        <strain evidence="2 3">MBLA0160</strain>
    </source>
</reference>
<name>A0A7J9SFG7_9EURY</name>
<dbReference type="Proteomes" id="UP000546257">
    <property type="component" value="Unassembled WGS sequence"/>
</dbReference>
<dbReference type="RefSeq" id="WP_185191244.1">
    <property type="nucleotide sequence ID" value="NZ_JACKXD010000001.1"/>
</dbReference>
<dbReference type="InterPro" id="IPR014729">
    <property type="entry name" value="Rossmann-like_a/b/a_fold"/>
</dbReference>
<dbReference type="SUPFAM" id="SSF52402">
    <property type="entry name" value="Adenine nucleotide alpha hydrolases-like"/>
    <property type="match status" value="1"/>
</dbReference>
<gene>
    <name evidence="2" type="ORF">H5V44_00820</name>
</gene>
<evidence type="ECO:0000313" key="2">
    <source>
        <dbReference type="EMBL" id="MBB6644859.1"/>
    </source>
</evidence>
<evidence type="ECO:0000313" key="3">
    <source>
        <dbReference type="Proteomes" id="UP000546257"/>
    </source>
</evidence>
<dbReference type="EMBL" id="JACKXD010000001">
    <property type="protein sequence ID" value="MBB6644859.1"/>
    <property type="molecule type" value="Genomic_DNA"/>
</dbReference>
<dbReference type="AlphaFoldDB" id="A0A7J9SFG7"/>
<organism evidence="2 3">
    <name type="scientific">Halobellus ruber</name>
    <dbReference type="NCBI Taxonomy" id="2761102"/>
    <lineage>
        <taxon>Archaea</taxon>
        <taxon>Methanobacteriati</taxon>
        <taxon>Methanobacteriota</taxon>
        <taxon>Stenosarchaea group</taxon>
        <taxon>Halobacteria</taxon>
        <taxon>Halobacteriales</taxon>
        <taxon>Haloferacaceae</taxon>
        <taxon>Halobellus</taxon>
    </lineage>
</organism>
<proteinExistence type="predicted"/>
<dbReference type="Pfam" id="PF00582">
    <property type="entry name" value="Usp"/>
    <property type="match status" value="1"/>
</dbReference>
<keyword evidence="3" id="KW-1185">Reference proteome</keyword>
<feature type="domain" description="UspA" evidence="1">
    <location>
        <begin position="25"/>
        <end position="144"/>
    </location>
</feature>
<dbReference type="Gene3D" id="3.40.50.620">
    <property type="entry name" value="HUPs"/>
    <property type="match status" value="1"/>
</dbReference>
<protein>
    <submittedName>
        <fullName evidence="2">Universal stress protein</fullName>
    </submittedName>
</protein>
<accession>A0A7J9SFG7</accession>
<sequence length="144" mass="15583">MHLLIPFDIVPTDSRVPQDAFGVAPASERAIRYAFETYGRHDELRVTAVSLSTDAIDLEENLGAADIRSIADELDVNAEVSVHSVQDADSIEALQREVLDLIGTDGVDAVVMGYEEDTFADAVFAGSTPERVLEERATPVVLVP</sequence>